<reference evidence="3" key="1">
    <citation type="journal article" date="2020" name="mSystems">
        <title>Genome- and Community-Level Interaction Insights into Carbon Utilization and Element Cycling Functions of Hydrothermarchaeota in Hydrothermal Sediment.</title>
        <authorList>
            <person name="Zhou Z."/>
            <person name="Liu Y."/>
            <person name="Xu W."/>
            <person name="Pan J."/>
            <person name="Luo Z.H."/>
            <person name="Li M."/>
        </authorList>
    </citation>
    <scope>NUCLEOTIDE SEQUENCE [LARGE SCALE GENOMIC DNA]</scope>
    <source>
        <strain evidence="3">SpSt-97</strain>
    </source>
</reference>
<feature type="transmembrane region" description="Helical" evidence="1">
    <location>
        <begin position="303"/>
        <end position="321"/>
    </location>
</feature>
<accession>A0A7C3YL64</accession>
<sequence>MTVKRAYITFGVAIIAIILRFYDLGKAPLFFDESVHTAFVESVLKGNYYYNPAFHGPLLFYMAAGVISILGRSEFAYRFVPAIFGVLTVLLTLKFERFIGKGAYYAALFLAVSPIIVNYSRFFRNESQILFFTLSFVYFIFRYFEERKTIYLVLSSISLSLFACSKENFYPIAFLMLLFFIFDIKKFRIKDVAISCVTFFLIYSALYTNFFTDLSYITQIDKFPAVQALRYWEHQHEIARIGGPLWYYFPLLLLYDLPVFMLGIYTIAKWTHKRDLDNFKAFLIYWLLVNLLFYSYVQEKVPWLVVHIELPLYLIAGYGLSEIKKFRNLILAVSFVFLLYSSINLNIINPTNPAEPALYLPTSMDVKEFRKELKEMNVSRVCVIMSAGDYWPLPCYLEDFKTYYFTRIKNDNELKRIISSYECQVVILNSTNARLASLDYEKREICLRSWVSYDVTPPNVLEFLIFRKPMGTVVYFNHTVYFLCGG</sequence>
<feature type="domain" description="Glycosyltransferase RgtA/B/C/D-like" evidence="2">
    <location>
        <begin position="55"/>
        <end position="202"/>
    </location>
</feature>
<dbReference type="AlphaFoldDB" id="A0A7C3YL64"/>
<keyword evidence="1" id="KW-0812">Transmembrane</keyword>
<keyword evidence="1" id="KW-0472">Membrane</keyword>
<protein>
    <submittedName>
        <fullName evidence="3">TIGR03663 family protein</fullName>
    </submittedName>
</protein>
<dbReference type="InterPro" id="IPR019962">
    <property type="entry name" value="CHP03663"/>
</dbReference>
<feature type="transmembrane region" description="Helical" evidence="1">
    <location>
        <begin position="150"/>
        <end position="180"/>
    </location>
</feature>
<feature type="transmembrane region" description="Helical" evidence="1">
    <location>
        <begin position="99"/>
        <end position="117"/>
    </location>
</feature>
<feature type="transmembrane region" description="Helical" evidence="1">
    <location>
        <begin position="279"/>
        <end position="297"/>
    </location>
</feature>
<comment type="caution">
    <text evidence="3">The sequence shown here is derived from an EMBL/GenBank/DDBJ whole genome shotgun (WGS) entry which is preliminary data.</text>
</comment>
<feature type="transmembrane region" description="Helical" evidence="1">
    <location>
        <begin position="192"/>
        <end position="210"/>
    </location>
</feature>
<feature type="transmembrane region" description="Helical" evidence="1">
    <location>
        <begin position="129"/>
        <end position="144"/>
    </location>
</feature>
<proteinExistence type="predicted"/>
<dbReference type="PANTHER" id="PTHR41710">
    <property type="entry name" value="GLYCOSYL TRANSFERASE, FAMILY 39"/>
    <property type="match status" value="1"/>
</dbReference>
<evidence type="ECO:0000313" key="3">
    <source>
        <dbReference type="EMBL" id="HGE65523.1"/>
    </source>
</evidence>
<dbReference type="EMBL" id="DTPI01000001">
    <property type="protein sequence ID" value="HGE65523.1"/>
    <property type="molecule type" value="Genomic_DNA"/>
</dbReference>
<dbReference type="InterPro" id="IPR038731">
    <property type="entry name" value="RgtA/B/C-like"/>
</dbReference>
<feature type="transmembrane region" description="Helical" evidence="1">
    <location>
        <begin position="7"/>
        <end position="22"/>
    </location>
</feature>
<dbReference type="NCBIfam" id="TIGR03663">
    <property type="entry name" value="flippase activity-associated protein Agl23"/>
    <property type="match status" value="1"/>
</dbReference>
<evidence type="ECO:0000256" key="1">
    <source>
        <dbReference type="SAM" id="Phobius"/>
    </source>
</evidence>
<dbReference type="PANTHER" id="PTHR41710:SF2">
    <property type="entry name" value="GLYCOSYL TRANSFERASE FAMILY 39_83 DOMAIN-CONTAINING PROTEIN"/>
    <property type="match status" value="1"/>
</dbReference>
<dbReference type="Pfam" id="PF13231">
    <property type="entry name" value="PMT_2"/>
    <property type="match status" value="1"/>
</dbReference>
<evidence type="ECO:0000259" key="2">
    <source>
        <dbReference type="Pfam" id="PF13231"/>
    </source>
</evidence>
<name>A0A7C3YL64_9EURY</name>
<gene>
    <name evidence="3" type="ORF">ENX77_00030</name>
</gene>
<feature type="transmembrane region" description="Helical" evidence="1">
    <location>
        <begin position="245"/>
        <end position="267"/>
    </location>
</feature>
<organism evidence="3">
    <name type="scientific">Geoglobus ahangari</name>
    <dbReference type="NCBI Taxonomy" id="113653"/>
    <lineage>
        <taxon>Archaea</taxon>
        <taxon>Methanobacteriati</taxon>
        <taxon>Methanobacteriota</taxon>
        <taxon>Archaeoglobi</taxon>
        <taxon>Archaeoglobales</taxon>
        <taxon>Archaeoglobaceae</taxon>
        <taxon>Geoglobus</taxon>
    </lineage>
</organism>
<keyword evidence="1" id="KW-1133">Transmembrane helix</keyword>
<feature type="transmembrane region" description="Helical" evidence="1">
    <location>
        <begin position="75"/>
        <end position="93"/>
    </location>
</feature>
<feature type="transmembrane region" description="Helical" evidence="1">
    <location>
        <begin position="328"/>
        <end position="348"/>
    </location>
</feature>
<feature type="transmembrane region" description="Helical" evidence="1">
    <location>
        <begin position="49"/>
        <end position="70"/>
    </location>
</feature>